<protein>
    <submittedName>
        <fullName evidence="1">Uncharacterized protein</fullName>
    </submittedName>
</protein>
<dbReference type="EMBL" id="BLXT01000530">
    <property type="protein sequence ID" value="GFN78012.1"/>
    <property type="molecule type" value="Genomic_DNA"/>
</dbReference>
<dbReference type="Proteomes" id="UP000735302">
    <property type="component" value="Unassembled WGS sequence"/>
</dbReference>
<gene>
    <name evidence="1" type="ORF">PoB_000451800</name>
</gene>
<sequence length="151" mass="16754">MRCSDSVVLSKFPSTFKKKTPARFESCCPCRTGGSHPFSEVNTGAWSPRLVHGSSEELPQNRCCRTHDNSISAPEDFVHGLIGPFARAFTGHFPAFGQVMRNRFFLFPAKTPGSSRGPTVSRSVHQEERVLRSCTKDSVVEPGQLLKIEKE</sequence>
<organism evidence="1 2">
    <name type="scientific">Plakobranchus ocellatus</name>
    <dbReference type="NCBI Taxonomy" id="259542"/>
    <lineage>
        <taxon>Eukaryota</taxon>
        <taxon>Metazoa</taxon>
        <taxon>Spiralia</taxon>
        <taxon>Lophotrochozoa</taxon>
        <taxon>Mollusca</taxon>
        <taxon>Gastropoda</taxon>
        <taxon>Heterobranchia</taxon>
        <taxon>Euthyneura</taxon>
        <taxon>Panpulmonata</taxon>
        <taxon>Sacoglossa</taxon>
        <taxon>Placobranchoidea</taxon>
        <taxon>Plakobranchidae</taxon>
        <taxon>Plakobranchus</taxon>
    </lineage>
</organism>
<accession>A0AAV3Y6F3</accession>
<dbReference type="AlphaFoldDB" id="A0AAV3Y6F3"/>
<reference evidence="1 2" key="1">
    <citation type="journal article" date="2021" name="Elife">
        <title>Chloroplast acquisition without the gene transfer in kleptoplastic sea slugs, Plakobranchus ocellatus.</title>
        <authorList>
            <person name="Maeda T."/>
            <person name="Takahashi S."/>
            <person name="Yoshida T."/>
            <person name="Shimamura S."/>
            <person name="Takaki Y."/>
            <person name="Nagai Y."/>
            <person name="Toyoda A."/>
            <person name="Suzuki Y."/>
            <person name="Arimoto A."/>
            <person name="Ishii H."/>
            <person name="Satoh N."/>
            <person name="Nishiyama T."/>
            <person name="Hasebe M."/>
            <person name="Maruyama T."/>
            <person name="Minagawa J."/>
            <person name="Obokata J."/>
            <person name="Shigenobu S."/>
        </authorList>
    </citation>
    <scope>NUCLEOTIDE SEQUENCE [LARGE SCALE GENOMIC DNA]</scope>
</reference>
<evidence type="ECO:0000313" key="2">
    <source>
        <dbReference type="Proteomes" id="UP000735302"/>
    </source>
</evidence>
<keyword evidence="2" id="KW-1185">Reference proteome</keyword>
<proteinExistence type="predicted"/>
<comment type="caution">
    <text evidence="1">The sequence shown here is derived from an EMBL/GenBank/DDBJ whole genome shotgun (WGS) entry which is preliminary data.</text>
</comment>
<evidence type="ECO:0000313" key="1">
    <source>
        <dbReference type="EMBL" id="GFN78012.1"/>
    </source>
</evidence>
<name>A0AAV3Y6F3_9GAST</name>